<evidence type="ECO:0000256" key="8">
    <source>
        <dbReference type="RuleBase" id="RU361243"/>
    </source>
</evidence>
<dbReference type="GO" id="GO:0005975">
    <property type="term" value="P:carbohydrate metabolic process"/>
    <property type="evidence" value="ECO:0007669"/>
    <property type="project" value="InterPro"/>
</dbReference>
<feature type="binding site" evidence="6">
    <location>
        <position position="273"/>
    </location>
    <ligand>
        <name>NAD(+)</name>
        <dbReference type="ChEBI" id="CHEBI:57540"/>
    </ligand>
</feature>
<dbReference type="PRINTS" id="PR00077">
    <property type="entry name" value="GPDHDRGNASE"/>
</dbReference>
<dbReference type="InterPro" id="IPR006109">
    <property type="entry name" value="G3P_DH_NAD-dep_C"/>
</dbReference>
<keyword evidence="3 6" id="KW-0520">NAD</keyword>
<dbReference type="InterPro" id="IPR008927">
    <property type="entry name" value="6-PGluconate_DH-like_C_sf"/>
</dbReference>
<feature type="active site" description="Proton acceptor" evidence="5">
    <location>
        <position position="180"/>
    </location>
</feature>
<evidence type="ECO:0000256" key="4">
    <source>
        <dbReference type="ARBA" id="ARBA00048683"/>
    </source>
</evidence>
<evidence type="ECO:0000256" key="6">
    <source>
        <dbReference type="PIRSR" id="PIRSR000114-3"/>
    </source>
</evidence>
<feature type="non-terminal residue" evidence="11">
    <location>
        <position position="1"/>
    </location>
</feature>
<dbReference type="GO" id="GO:0005829">
    <property type="term" value="C:cytosol"/>
    <property type="evidence" value="ECO:0007669"/>
    <property type="project" value="TreeGrafter"/>
</dbReference>
<sequence length="321" mass="35577">LFIYLFIYSFIQLFPFSPPNLAMVHKVAIVGGGSWGSALSVIVGESVERKKHLFDTSVKLWLLREEVNGEDLADLINRQHENVKYLPGIQLPKNIGIEVDEKGKMCVSSVIIQKILNIPVAALNGANIAPEVAEKHFCEATIGVQREQDGQLLKQVFNIPTFHVNVVRDLQTVEYCGALKNVVACAAGLVDGLKFGTNTKSAVIRIGFLEMINFIKQFVGEPSMDTFHESCGIADLIATCFSGRNRKVCEAFVNGGRTIEELEKELLGGQKLQGPYTAAQIYVALERRGLVDKYPLITTVHKICSQQWEPKMLIEVLCSQK</sequence>
<dbReference type="GO" id="GO:0141152">
    <property type="term" value="F:glycerol-3-phosphate dehydrogenase (NAD+) activity"/>
    <property type="evidence" value="ECO:0007669"/>
    <property type="project" value="UniProtKB-UniRule"/>
</dbReference>
<feature type="domain" description="Glycerol-3-phosphate dehydrogenase NAD-dependent C-terminal" evidence="10">
    <location>
        <begin position="169"/>
        <end position="314"/>
    </location>
</feature>
<evidence type="ECO:0000313" key="12">
    <source>
        <dbReference type="Proteomes" id="UP000054776"/>
    </source>
</evidence>
<evidence type="ECO:0000259" key="10">
    <source>
        <dbReference type="Pfam" id="PF07479"/>
    </source>
</evidence>
<dbReference type="SUPFAM" id="SSF51735">
    <property type="entry name" value="NAD(P)-binding Rossmann-fold domains"/>
    <property type="match status" value="1"/>
</dbReference>
<evidence type="ECO:0000256" key="2">
    <source>
        <dbReference type="ARBA" id="ARBA00023002"/>
    </source>
</evidence>
<dbReference type="PANTHER" id="PTHR11728:SF8">
    <property type="entry name" value="GLYCEROL-3-PHOSPHATE DEHYDROGENASE [NAD(+)]-RELATED"/>
    <property type="match status" value="1"/>
</dbReference>
<dbReference type="GO" id="GO:0051287">
    <property type="term" value="F:NAD binding"/>
    <property type="evidence" value="ECO:0007669"/>
    <property type="project" value="UniProtKB-UniRule"/>
</dbReference>
<feature type="binding site" evidence="6">
    <location>
        <begin position="31"/>
        <end position="36"/>
    </location>
    <ligand>
        <name>NAD(+)</name>
        <dbReference type="ChEBI" id="CHEBI:57540"/>
    </ligand>
</feature>
<dbReference type="PANTHER" id="PTHR11728">
    <property type="entry name" value="GLYCEROL-3-PHOSPHATE DEHYDROGENASE"/>
    <property type="match status" value="1"/>
</dbReference>
<dbReference type="InterPro" id="IPR006168">
    <property type="entry name" value="G3P_DH_NAD-dep"/>
</dbReference>
<dbReference type="OrthoDB" id="10263760at2759"/>
<dbReference type="EC" id="1.1.1.8" evidence="8"/>
<dbReference type="SUPFAM" id="SSF48179">
    <property type="entry name" value="6-phosphogluconate dehydrogenase C-terminal domain-like"/>
    <property type="match status" value="1"/>
</dbReference>
<dbReference type="AlphaFoldDB" id="A0A0V1BWK4"/>
<feature type="binding site" evidence="6">
    <location>
        <position position="129"/>
    </location>
    <ligand>
        <name>NAD(+)</name>
        <dbReference type="ChEBI" id="CHEBI:57540"/>
    </ligand>
</feature>
<dbReference type="InterPro" id="IPR013328">
    <property type="entry name" value="6PGD_dom2"/>
</dbReference>
<evidence type="ECO:0000256" key="3">
    <source>
        <dbReference type="ARBA" id="ARBA00023027"/>
    </source>
</evidence>
<proteinExistence type="inferred from homology"/>
<keyword evidence="2 7" id="KW-0560">Oxidoreductase</keyword>
<accession>A0A0V1BWK4</accession>
<evidence type="ECO:0000256" key="1">
    <source>
        <dbReference type="ARBA" id="ARBA00011009"/>
    </source>
</evidence>
<dbReference type="InterPro" id="IPR036291">
    <property type="entry name" value="NAD(P)-bd_dom_sf"/>
</dbReference>
<dbReference type="Gene3D" id="1.10.1040.10">
    <property type="entry name" value="N-(1-d-carboxylethyl)-l-norvaline Dehydrogenase, domain 2"/>
    <property type="match status" value="1"/>
</dbReference>
<dbReference type="FunCoup" id="A0A0V1BWK4">
    <property type="interactions" value="701"/>
</dbReference>
<keyword evidence="12" id="KW-1185">Reference proteome</keyword>
<dbReference type="eggNOG" id="KOG2711">
    <property type="taxonomic scope" value="Eukaryota"/>
</dbReference>
<evidence type="ECO:0000313" key="11">
    <source>
        <dbReference type="EMBL" id="KRY41529.1"/>
    </source>
</evidence>
<dbReference type="InterPro" id="IPR011128">
    <property type="entry name" value="G3P_DH_NAD-dep_N"/>
</dbReference>
<gene>
    <name evidence="11" type="primary">gpdh-2</name>
    <name evidence="11" type="ORF">T01_9809</name>
</gene>
<name>A0A0V1BWK4_TRISP</name>
<protein>
    <recommendedName>
        <fullName evidence="8">Glycerol-3-phosphate dehydrogenase [NAD(+)]</fullName>
        <ecNumber evidence="8">1.1.1.8</ecNumber>
    </recommendedName>
</protein>
<dbReference type="PIRSF" id="PIRSF000114">
    <property type="entry name" value="Glycerol-3-P_dh"/>
    <property type="match status" value="1"/>
</dbReference>
<dbReference type="EMBL" id="JYDH01000007">
    <property type="protein sequence ID" value="KRY41529.1"/>
    <property type="molecule type" value="Genomic_DNA"/>
</dbReference>
<dbReference type="GO" id="GO:0046168">
    <property type="term" value="P:glycerol-3-phosphate catabolic process"/>
    <property type="evidence" value="ECO:0007669"/>
    <property type="project" value="UniProtKB-UniRule"/>
</dbReference>
<organism evidence="11 12">
    <name type="scientific">Trichinella spiralis</name>
    <name type="common">Trichina worm</name>
    <dbReference type="NCBI Taxonomy" id="6334"/>
    <lineage>
        <taxon>Eukaryota</taxon>
        <taxon>Metazoa</taxon>
        <taxon>Ecdysozoa</taxon>
        <taxon>Nematoda</taxon>
        <taxon>Enoplea</taxon>
        <taxon>Dorylaimia</taxon>
        <taxon>Trichinellida</taxon>
        <taxon>Trichinellidae</taxon>
        <taxon>Trichinella</taxon>
    </lineage>
</organism>
<dbReference type="Proteomes" id="UP000054776">
    <property type="component" value="Unassembled WGS sequence"/>
</dbReference>
<comment type="similarity">
    <text evidence="1 7">Belongs to the NAD-dependent glycerol-3-phosphate dehydrogenase family.</text>
</comment>
<reference evidence="11 12" key="1">
    <citation type="submission" date="2015-01" db="EMBL/GenBank/DDBJ databases">
        <title>Evolution of Trichinella species and genotypes.</title>
        <authorList>
            <person name="Korhonen P.K."/>
            <person name="Edoardo P."/>
            <person name="Giuseppe L.R."/>
            <person name="Gasser R.B."/>
        </authorList>
    </citation>
    <scope>NUCLEOTIDE SEQUENCE [LARGE SCALE GENOMIC DNA]</scope>
    <source>
        <strain evidence="11">ISS3</strain>
    </source>
</reference>
<dbReference type="FunFam" id="1.10.1040.10:FF:000004">
    <property type="entry name" value="Glycerol-3-phosphate dehydrogenase [NAD(+)]"/>
    <property type="match status" value="1"/>
</dbReference>
<evidence type="ECO:0000256" key="5">
    <source>
        <dbReference type="PIRSR" id="PIRSR000114-1"/>
    </source>
</evidence>
<dbReference type="InParanoid" id="A0A0V1BWK4"/>
<dbReference type="Pfam" id="PF07479">
    <property type="entry name" value="NAD_Gly3P_dh_C"/>
    <property type="match status" value="1"/>
</dbReference>
<feature type="binding site" evidence="6">
    <location>
        <position position="244"/>
    </location>
    <ligand>
        <name>NAD(+)</name>
        <dbReference type="ChEBI" id="CHEBI:57540"/>
    </ligand>
</feature>
<feature type="domain" description="Glycerol-3-phosphate dehydrogenase NAD-dependent N-terminal" evidence="9">
    <location>
        <begin position="26"/>
        <end position="110"/>
    </location>
</feature>
<dbReference type="Gene3D" id="3.40.50.720">
    <property type="entry name" value="NAD(P)-binding Rossmann-like Domain"/>
    <property type="match status" value="2"/>
</dbReference>
<feature type="binding site" evidence="6">
    <location>
        <position position="271"/>
    </location>
    <ligand>
        <name>NAD(+)</name>
        <dbReference type="ChEBI" id="CHEBI:57540"/>
    </ligand>
</feature>
<dbReference type="STRING" id="6334.A0A0V1BWK4"/>
<evidence type="ECO:0000259" key="9">
    <source>
        <dbReference type="Pfam" id="PF01210"/>
    </source>
</evidence>
<dbReference type="Pfam" id="PF01210">
    <property type="entry name" value="NAD_Gly3P_dh_N"/>
    <property type="match status" value="1"/>
</dbReference>
<comment type="caution">
    <text evidence="11">The sequence shown here is derived from an EMBL/GenBank/DDBJ whole genome shotgun (WGS) entry which is preliminary data.</text>
</comment>
<dbReference type="PROSITE" id="PS00957">
    <property type="entry name" value="NAD_G3PDH"/>
    <property type="match status" value="1"/>
</dbReference>
<evidence type="ECO:0000256" key="7">
    <source>
        <dbReference type="RuleBase" id="RU000437"/>
    </source>
</evidence>
<comment type="catalytic activity">
    <reaction evidence="4 8">
        <text>sn-glycerol 3-phosphate + NAD(+) = dihydroxyacetone phosphate + NADH + H(+)</text>
        <dbReference type="Rhea" id="RHEA:11092"/>
        <dbReference type="ChEBI" id="CHEBI:15378"/>
        <dbReference type="ChEBI" id="CHEBI:57540"/>
        <dbReference type="ChEBI" id="CHEBI:57597"/>
        <dbReference type="ChEBI" id="CHEBI:57642"/>
        <dbReference type="ChEBI" id="CHEBI:57945"/>
        <dbReference type="EC" id="1.1.1.8"/>
    </reaction>
</comment>